<evidence type="ECO:0000259" key="12">
    <source>
        <dbReference type="PROSITE" id="PS50011"/>
    </source>
</evidence>
<evidence type="ECO:0000256" key="9">
    <source>
        <dbReference type="ARBA" id="ARBA00051243"/>
    </source>
</evidence>
<dbReference type="Gene3D" id="1.10.510.10">
    <property type="entry name" value="Transferase(Phosphotransferase) domain 1"/>
    <property type="match status" value="1"/>
</dbReference>
<evidence type="ECO:0000313" key="13">
    <source>
        <dbReference type="Proteomes" id="UP000887574"/>
    </source>
</evidence>
<evidence type="ECO:0000256" key="5">
    <source>
        <dbReference type="ARBA" id="ARBA00022989"/>
    </source>
</evidence>
<keyword evidence="2 11" id="KW-0812">Transmembrane</keyword>
<keyword evidence="5 11" id="KW-1133">Transmembrane helix</keyword>
<keyword evidence="4" id="KW-0130">Cell adhesion</keyword>
<evidence type="ECO:0000256" key="2">
    <source>
        <dbReference type="ARBA" id="ARBA00022692"/>
    </source>
</evidence>
<sequence>MDIFASAHTPRITSSFLSLPKIQYFPFQSKTPAMPDSPPSSSSPLRSLQCNASRSLASFPGILLTIHSLQFSCSSQLTATEADHLSRHIKSKLNTLTELTVHNCGQHSVKLLQSMDRELIKSMNLSGNGLIAMDWHLFQDFRLQSLDLRHNLLSCEKCENEWLLGREQKDANHNWDLHTIFPELPSQLYVDKVGSSKSCIFNHCLKEEVTFEQPVVNSSLRAKALLKCKFSAHGSEIETKRLPSPFVWPLRENLIDDGDGSGNESRKYSVRRSDGLASLEIDHLTSDELGYVACKCFECRVPRFAIAELRVDVNVTATIEGNNGSDAELIVHGYPLDNITAQIVRLNDNITETIQLNDHITAFFNNSFLVKYQREHSYFFLKYFSVYIHECVECEHHQPVLSKYFGSDYTKVQGKSSGSFSSKFAYYLLVFLFVLALFTGLAFMSGLASWKIRRKILRHGWEIKRRRASRNTERTEETSVPLDTISHSASSCSYMTQHVPVIDNKYIQLKEKIGKGAFGEVYTAEWIQSDDENAKGEKVAIKMLHNVTLDAEMDKEAALLAKLDHANVLKLYGVCHWHAQITLVLELMNQGDLKSYLKNRMPRCDNYSQFPPALLQTELINICTQIATGLCYIASQQIVHRDLAARNCLVSGESDLKFCSAAFRPPITVKISDFGMSRRLYSDTEYYRMHDKRTALPVRWLPPECLSSGKFTQLSDMWSFGVTLFEVFTYGDVPFGNLSNNEVLSAVVSGLRPEIPINCPLGIGEIMKACWKENPLKRICAEEALTRLKLIQ</sequence>
<dbReference type="Gene3D" id="3.80.10.10">
    <property type="entry name" value="Ribonuclease Inhibitor"/>
    <property type="match status" value="1"/>
</dbReference>
<dbReference type="Proteomes" id="UP000887574">
    <property type="component" value="Unplaced"/>
</dbReference>
<dbReference type="InterPro" id="IPR017441">
    <property type="entry name" value="Protein_kinase_ATP_BS"/>
</dbReference>
<keyword evidence="10" id="KW-0067">ATP-binding</keyword>
<keyword evidence="10" id="KW-0547">Nucleotide-binding</keyword>
<dbReference type="InterPro" id="IPR020635">
    <property type="entry name" value="Tyr_kinase_cat_dom"/>
</dbReference>
<dbReference type="SMART" id="SM00219">
    <property type="entry name" value="TyrKc"/>
    <property type="match status" value="1"/>
</dbReference>
<dbReference type="PROSITE" id="PS00109">
    <property type="entry name" value="PROTEIN_KINASE_TYR"/>
    <property type="match status" value="1"/>
</dbReference>
<evidence type="ECO:0000256" key="10">
    <source>
        <dbReference type="PROSITE-ProRule" id="PRU10141"/>
    </source>
</evidence>
<dbReference type="PRINTS" id="PR00109">
    <property type="entry name" value="TYRKINASE"/>
</dbReference>
<dbReference type="PANTHER" id="PTHR24416">
    <property type="entry name" value="TYROSINE-PROTEIN KINASE RECEPTOR"/>
    <property type="match status" value="1"/>
</dbReference>
<evidence type="ECO:0000256" key="4">
    <source>
        <dbReference type="ARBA" id="ARBA00022889"/>
    </source>
</evidence>
<name>A0A915E5W0_9BILA</name>
<evidence type="ECO:0000256" key="3">
    <source>
        <dbReference type="ARBA" id="ARBA00022729"/>
    </source>
</evidence>
<feature type="domain" description="Protein kinase" evidence="12">
    <location>
        <begin position="507"/>
        <end position="791"/>
    </location>
</feature>
<evidence type="ECO:0000313" key="14">
    <source>
        <dbReference type="WBParaSite" id="jg26520.1"/>
    </source>
</evidence>
<dbReference type="GO" id="GO:0051897">
    <property type="term" value="P:positive regulation of phosphatidylinositol 3-kinase/protein kinase B signal transduction"/>
    <property type="evidence" value="ECO:0007669"/>
    <property type="project" value="TreeGrafter"/>
</dbReference>
<organism evidence="13 14">
    <name type="scientific">Ditylenchus dipsaci</name>
    <dbReference type="NCBI Taxonomy" id="166011"/>
    <lineage>
        <taxon>Eukaryota</taxon>
        <taxon>Metazoa</taxon>
        <taxon>Ecdysozoa</taxon>
        <taxon>Nematoda</taxon>
        <taxon>Chromadorea</taxon>
        <taxon>Rhabditida</taxon>
        <taxon>Tylenchina</taxon>
        <taxon>Tylenchomorpha</taxon>
        <taxon>Sphaerularioidea</taxon>
        <taxon>Anguinidae</taxon>
        <taxon>Anguininae</taxon>
        <taxon>Ditylenchus</taxon>
    </lineage>
</organism>
<accession>A0A915E5W0</accession>
<dbReference type="InterPro" id="IPR050122">
    <property type="entry name" value="RTK"/>
</dbReference>
<comment type="catalytic activity">
    <reaction evidence="9">
        <text>L-tyrosyl-[protein] + ATP = O-phospho-L-tyrosyl-[protein] + ADP + H(+)</text>
        <dbReference type="Rhea" id="RHEA:10596"/>
        <dbReference type="Rhea" id="RHEA-COMP:10136"/>
        <dbReference type="Rhea" id="RHEA-COMP:20101"/>
        <dbReference type="ChEBI" id="CHEBI:15378"/>
        <dbReference type="ChEBI" id="CHEBI:30616"/>
        <dbReference type="ChEBI" id="CHEBI:46858"/>
        <dbReference type="ChEBI" id="CHEBI:61978"/>
        <dbReference type="ChEBI" id="CHEBI:456216"/>
        <dbReference type="EC" id="2.7.10.1"/>
    </reaction>
</comment>
<dbReference type="InterPro" id="IPR008266">
    <property type="entry name" value="Tyr_kinase_AS"/>
</dbReference>
<evidence type="ECO:0000256" key="11">
    <source>
        <dbReference type="SAM" id="Phobius"/>
    </source>
</evidence>
<keyword evidence="3" id="KW-0732">Signal</keyword>
<dbReference type="CDD" id="cd00192">
    <property type="entry name" value="PTKc"/>
    <property type="match status" value="1"/>
</dbReference>
<dbReference type="PROSITE" id="PS00107">
    <property type="entry name" value="PROTEIN_KINASE_ATP"/>
    <property type="match status" value="1"/>
</dbReference>
<dbReference type="SUPFAM" id="SSF56112">
    <property type="entry name" value="Protein kinase-like (PK-like)"/>
    <property type="match status" value="1"/>
</dbReference>
<feature type="binding site" evidence="10">
    <location>
        <position position="542"/>
    </location>
    <ligand>
        <name>ATP</name>
        <dbReference type="ChEBI" id="CHEBI:30616"/>
    </ligand>
</feature>
<comment type="subcellular location">
    <subcellularLocation>
        <location evidence="1">Cell membrane</location>
        <topology evidence="1">Single-pass membrane protein</topology>
    </subcellularLocation>
</comment>
<evidence type="ECO:0000256" key="8">
    <source>
        <dbReference type="ARBA" id="ARBA00023180"/>
    </source>
</evidence>
<dbReference type="GO" id="GO:0004714">
    <property type="term" value="F:transmembrane receptor protein tyrosine kinase activity"/>
    <property type="evidence" value="ECO:0007669"/>
    <property type="project" value="UniProtKB-EC"/>
</dbReference>
<dbReference type="Pfam" id="PF07714">
    <property type="entry name" value="PK_Tyr_Ser-Thr"/>
    <property type="match status" value="1"/>
</dbReference>
<feature type="transmembrane region" description="Helical" evidence="11">
    <location>
        <begin position="424"/>
        <end position="448"/>
    </location>
</feature>
<dbReference type="AlphaFoldDB" id="A0A915E5W0"/>
<dbReference type="GO" id="GO:0005886">
    <property type="term" value="C:plasma membrane"/>
    <property type="evidence" value="ECO:0007669"/>
    <property type="project" value="UniProtKB-SubCell"/>
</dbReference>
<evidence type="ECO:0000256" key="6">
    <source>
        <dbReference type="ARBA" id="ARBA00023136"/>
    </source>
</evidence>
<keyword evidence="13" id="KW-1185">Reference proteome</keyword>
<dbReference type="GO" id="GO:0005524">
    <property type="term" value="F:ATP binding"/>
    <property type="evidence" value="ECO:0007669"/>
    <property type="project" value="UniProtKB-UniRule"/>
</dbReference>
<evidence type="ECO:0000256" key="7">
    <source>
        <dbReference type="ARBA" id="ARBA00023170"/>
    </source>
</evidence>
<dbReference type="WBParaSite" id="jg26520.1">
    <property type="protein sequence ID" value="jg26520.1"/>
    <property type="gene ID" value="jg26520"/>
</dbReference>
<dbReference type="InterPro" id="IPR000719">
    <property type="entry name" value="Prot_kinase_dom"/>
</dbReference>
<dbReference type="InterPro" id="IPR011009">
    <property type="entry name" value="Kinase-like_dom_sf"/>
</dbReference>
<dbReference type="GO" id="GO:0007155">
    <property type="term" value="P:cell adhesion"/>
    <property type="evidence" value="ECO:0007669"/>
    <property type="project" value="UniProtKB-KW"/>
</dbReference>
<dbReference type="GO" id="GO:0010976">
    <property type="term" value="P:positive regulation of neuron projection development"/>
    <property type="evidence" value="ECO:0007669"/>
    <property type="project" value="TreeGrafter"/>
</dbReference>
<dbReference type="PANTHER" id="PTHR24416:SF349">
    <property type="entry name" value="TYROSINE-PROTEIN KINASE RYK"/>
    <property type="match status" value="1"/>
</dbReference>
<dbReference type="GO" id="GO:0043235">
    <property type="term" value="C:receptor complex"/>
    <property type="evidence" value="ECO:0007669"/>
    <property type="project" value="TreeGrafter"/>
</dbReference>
<keyword evidence="8" id="KW-0325">Glycoprotein</keyword>
<keyword evidence="7" id="KW-0675">Receptor</keyword>
<keyword evidence="6 11" id="KW-0472">Membrane</keyword>
<evidence type="ECO:0000256" key="1">
    <source>
        <dbReference type="ARBA" id="ARBA00004162"/>
    </source>
</evidence>
<dbReference type="PROSITE" id="PS50011">
    <property type="entry name" value="PROTEIN_KINASE_DOM"/>
    <property type="match status" value="1"/>
</dbReference>
<protein>
    <submittedName>
        <fullName evidence="14">Protein kinase domain-containing protein</fullName>
    </submittedName>
</protein>
<dbReference type="InterPro" id="IPR001245">
    <property type="entry name" value="Ser-Thr/Tyr_kinase_cat_dom"/>
</dbReference>
<proteinExistence type="predicted"/>
<reference evidence="14" key="1">
    <citation type="submission" date="2022-11" db="UniProtKB">
        <authorList>
            <consortium name="WormBaseParasite"/>
        </authorList>
    </citation>
    <scope>IDENTIFICATION</scope>
</reference>
<dbReference type="GO" id="GO:0007169">
    <property type="term" value="P:cell surface receptor protein tyrosine kinase signaling pathway"/>
    <property type="evidence" value="ECO:0007669"/>
    <property type="project" value="TreeGrafter"/>
</dbReference>
<dbReference type="SUPFAM" id="SSF52058">
    <property type="entry name" value="L domain-like"/>
    <property type="match status" value="1"/>
</dbReference>
<dbReference type="InterPro" id="IPR032675">
    <property type="entry name" value="LRR_dom_sf"/>
</dbReference>